<feature type="region of interest" description="Disordered" evidence="2">
    <location>
        <begin position="396"/>
        <end position="735"/>
    </location>
</feature>
<keyword evidence="4" id="KW-1185">Reference proteome</keyword>
<feature type="compositionally biased region" description="Polar residues" evidence="2">
    <location>
        <begin position="812"/>
        <end position="822"/>
    </location>
</feature>
<feature type="compositionally biased region" description="Basic and acidic residues" evidence="2">
    <location>
        <begin position="18"/>
        <end position="27"/>
    </location>
</feature>
<dbReference type="EMBL" id="LUEZ02000110">
    <property type="protein sequence ID" value="RDB17779.1"/>
    <property type="molecule type" value="Genomic_DNA"/>
</dbReference>
<feature type="region of interest" description="Disordered" evidence="2">
    <location>
        <begin position="1"/>
        <end position="79"/>
    </location>
</feature>
<feature type="region of interest" description="Disordered" evidence="2">
    <location>
        <begin position="242"/>
        <end position="321"/>
    </location>
</feature>
<feature type="compositionally biased region" description="Polar residues" evidence="2">
    <location>
        <begin position="598"/>
        <end position="615"/>
    </location>
</feature>
<accession>A0A369J6U3</accession>
<dbReference type="InParanoid" id="A0A369J6U3"/>
<feature type="coiled-coil region" evidence="1">
    <location>
        <begin position="162"/>
        <end position="203"/>
    </location>
</feature>
<name>A0A369J6U3_HYPMA</name>
<feature type="compositionally biased region" description="Basic and acidic residues" evidence="2">
    <location>
        <begin position="396"/>
        <end position="472"/>
    </location>
</feature>
<feature type="region of interest" description="Disordered" evidence="2">
    <location>
        <begin position="752"/>
        <end position="929"/>
    </location>
</feature>
<evidence type="ECO:0000313" key="4">
    <source>
        <dbReference type="Proteomes" id="UP000076154"/>
    </source>
</evidence>
<gene>
    <name evidence="3" type="ORF">Hypma_001095</name>
</gene>
<dbReference type="STRING" id="39966.A0A369J6U3"/>
<sequence length="954" mass="106680">MSRDSHFHENNGHGYKTLSEKPQHNEADDYYFQNYTFPKPKTYQSDPEPPLKPMGGTTKRGGGPTPQYRRERQRALSNTPVDTLIERLITQEYEARESRKLLRTAIAQLEATKERANRAEEARRALETSQALERMKVTQSVLDTQVQAAKAKQDTDVYKLKLGHAEREIQRARDVVRNVEDERDDAERAATKARTLARQLNDERLMTIAREEGRKQGFQEGMRQGRMLALGTENRKPIADRAHATPYGSGAAFIEEFDDEDQGTADNVQGDRSRSVDGQGAQPQARRRRHDSRDSTVRGRTPRGQPPRSVPPSRAATPQSEIIRRELEAAKKEAAEVLRREAEQRDAIAQWKLREAELEREAEREKMRQREIELEREKAAVLARERERETVLRKEVEALREREQAKEKELQREREAERERVREKEAEREKELERFKEREQMLEREREMERQKVRELEREREQERERERERATSSKASSNSSQRTSTRSAAAIPYMPMPPPPIQFVVGPPQTAGATTRPKAPPPPIQVPQQILPSAFQRGHRRRNSTPETLRSPSSTGTGMSQLDIITFPTTASTARDTEREREWEPDQLSVIPEDPSVRSQSRASETSPAPSWLTNPPVDYMRRRDVNEWRQGSAAGDHQNDSTATSPLTPTSRDHHLSPGFQPRGRPFERPAFNEHTRASSGSTVNINIEPPSRPPSSAGIQDTERAGFLSPNQAPMPLPVAPTEGPVIPPLPQLQNFPPLGFVAQSFTPPEQQMQFPPAPATGRTSTTSGIYANWAPPPQQTQGTTWRPPAAGSIYADPAASSARGFPGTSGSASGSSEPGVSHTPRQIYAPRPPSFPSPMVFPNGKQTPRQIYAPTPPTGPNAALRGGGGPVIPPPPSSSSSSSVRRMSFGRGTPAPHATPRSGVGNIYSVDEEEENDGQDFSQETRANTQANMYAGALPIPPPRWQSALG</sequence>
<reference evidence="3" key="1">
    <citation type="submission" date="2018-04" db="EMBL/GenBank/DDBJ databases">
        <title>Whole genome sequencing of Hypsizygus marmoreus.</title>
        <authorList>
            <person name="Choi I.-G."/>
            <person name="Min B."/>
            <person name="Kim J.-G."/>
            <person name="Kim S."/>
            <person name="Oh Y.-L."/>
            <person name="Kong W.-S."/>
            <person name="Park H."/>
            <person name="Jeong J."/>
            <person name="Song E.-S."/>
        </authorList>
    </citation>
    <scope>NUCLEOTIDE SEQUENCE [LARGE SCALE GENOMIC DNA]</scope>
    <source>
        <strain evidence="3">51987-8</strain>
    </source>
</reference>
<feature type="compositionally biased region" description="Basic and acidic residues" evidence="2">
    <location>
        <begin position="576"/>
        <end position="585"/>
    </location>
</feature>
<organism evidence="3 4">
    <name type="scientific">Hypsizygus marmoreus</name>
    <name type="common">White beech mushroom</name>
    <name type="synonym">Agaricus marmoreus</name>
    <dbReference type="NCBI Taxonomy" id="39966"/>
    <lineage>
        <taxon>Eukaryota</taxon>
        <taxon>Fungi</taxon>
        <taxon>Dikarya</taxon>
        <taxon>Basidiomycota</taxon>
        <taxon>Agaricomycotina</taxon>
        <taxon>Agaricomycetes</taxon>
        <taxon>Agaricomycetidae</taxon>
        <taxon>Agaricales</taxon>
        <taxon>Tricholomatineae</taxon>
        <taxon>Lyophyllaceae</taxon>
        <taxon>Hypsizygus</taxon>
    </lineage>
</organism>
<dbReference type="OrthoDB" id="3069722at2759"/>
<protein>
    <submittedName>
        <fullName evidence="3">Uncharacterized protein</fullName>
    </submittedName>
</protein>
<comment type="caution">
    <text evidence="3">The sequence shown here is derived from an EMBL/GenBank/DDBJ whole genome shotgun (WGS) entry which is preliminary data.</text>
</comment>
<feature type="coiled-coil region" evidence="1">
    <location>
        <begin position="99"/>
        <end position="129"/>
    </location>
</feature>
<feature type="compositionally biased region" description="Basic and acidic residues" evidence="2">
    <location>
        <begin position="667"/>
        <end position="679"/>
    </location>
</feature>
<feature type="compositionally biased region" description="Basic and acidic residues" evidence="2">
    <location>
        <begin position="1"/>
        <end position="11"/>
    </location>
</feature>
<evidence type="ECO:0000313" key="3">
    <source>
        <dbReference type="EMBL" id="RDB17779.1"/>
    </source>
</evidence>
<feature type="compositionally biased region" description="Low complexity" evidence="2">
    <location>
        <begin position="473"/>
        <end position="494"/>
    </location>
</feature>
<evidence type="ECO:0000256" key="2">
    <source>
        <dbReference type="SAM" id="MobiDB-lite"/>
    </source>
</evidence>
<feature type="compositionally biased region" description="Polar residues" evidence="2">
    <location>
        <begin position="642"/>
        <end position="652"/>
    </location>
</feature>
<dbReference type="AlphaFoldDB" id="A0A369J6U3"/>
<dbReference type="Proteomes" id="UP000076154">
    <property type="component" value="Unassembled WGS sequence"/>
</dbReference>
<keyword evidence="1" id="KW-0175">Coiled coil</keyword>
<feature type="compositionally biased region" description="Low complexity" evidence="2">
    <location>
        <begin position="882"/>
        <end position="896"/>
    </location>
</feature>
<feature type="compositionally biased region" description="Polar residues" evidence="2">
    <location>
        <begin position="546"/>
        <end position="561"/>
    </location>
</feature>
<proteinExistence type="predicted"/>
<evidence type="ECO:0000256" key="1">
    <source>
        <dbReference type="SAM" id="Coils"/>
    </source>
</evidence>